<dbReference type="Gene3D" id="2.40.110.10">
    <property type="entry name" value="Butyryl-CoA Dehydrogenase, subunit A, domain 2"/>
    <property type="match status" value="1"/>
</dbReference>
<gene>
    <name evidence="1" type="ORF">PHACADRAFT_198586</name>
</gene>
<dbReference type="OrthoDB" id="538336at2759"/>
<accession>K5URK9</accession>
<proteinExistence type="predicted"/>
<evidence type="ECO:0000313" key="2">
    <source>
        <dbReference type="Proteomes" id="UP000008370"/>
    </source>
</evidence>
<dbReference type="STRING" id="650164.K5URK9"/>
<organism evidence="1 2">
    <name type="scientific">Phanerochaete carnosa (strain HHB-10118-sp)</name>
    <name type="common">White-rot fungus</name>
    <name type="synonym">Peniophora carnosa</name>
    <dbReference type="NCBI Taxonomy" id="650164"/>
    <lineage>
        <taxon>Eukaryota</taxon>
        <taxon>Fungi</taxon>
        <taxon>Dikarya</taxon>
        <taxon>Basidiomycota</taxon>
        <taxon>Agaricomycotina</taxon>
        <taxon>Agaricomycetes</taxon>
        <taxon>Polyporales</taxon>
        <taxon>Phanerochaetaceae</taxon>
        <taxon>Phanerochaete</taxon>
    </lineage>
</organism>
<dbReference type="InterPro" id="IPR012258">
    <property type="entry name" value="Acyl-CoA_oxidase"/>
</dbReference>
<sequence length="360" mass="38293">MIGATSTPAWAQFLLTEVAHGLDAFNLETTATVKDDGNFDLHTPNPGAAKYMPPTLPFGGVPRVGVVMARLVVNGVDKGIRPFVVALNDGKEMCKGVTARELPSKSGCRAVGHAITSFDHVAIPPSALLGKWTRTQLRGISTLGPSGGFILHSLAQGFVLEALYRRTAAWVSATPVENVNFRNAICAIVKATMIGHWRRTGVNVADRCSAQEIFDYNQFMHVESELRGVAIAEGDVLVLGLRLAPELSLAAILAAVRGEYRGARANELLLPRCLPFVEAIGHRMEFEAATNAGVSAPLVCLYELGAVGAGLAAYVEASGVEKYAVGAIVSQEAWDAFVGSLDVYRGSSSYAPFVDIKARL</sequence>
<dbReference type="GO" id="GO:0055088">
    <property type="term" value="P:lipid homeostasis"/>
    <property type="evidence" value="ECO:0007669"/>
    <property type="project" value="TreeGrafter"/>
</dbReference>
<dbReference type="RefSeq" id="XP_007398874.1">
    <property type="nucleotide sequence ID" value="XM_007398812.1"/>
</dbReference>
<dbReference type="GeneID" id="18911341"/>
<reference evidence="1 2" key="1">
    <citation type="journal article" date="2012" name="BMC Genomics">
        <title>Comparative genomics of the white-rot fungi, Phanerochaete carnosa and P. chrysosporium, to elucidate the genetic basis of the distinct wood types they colonize.</title>
        <authorList>
            <person name="Suzuki H."/>
            <person name="MacDonald J."/>
            <person name="Syed K."/>
            <person name="Salamov A."/>
            <person name="Hori C."/>
            <person name="Aerts A."/>
            <person name="Henrissat B."/>
            <person name="Wiebenga A."/>
            <person name="vanKuyk P.A."/>
            <person name="Barry K."/>
            <person name="Lindquist E."/>
            <person name="LaButti K."/>
            <person name="Lapidus A."/>
            <person name="Lucas S."/>
            <person name="Coutinho P."/>
            <person name="Gong Y."/>
            <person name="Samejima M."/>
            <person name="Mahadevan R."/>
            <person name="Abou-Zaid M."/>
            <person name="de Vries R.P."/>
            <person name="Igarashi K."/>
            <person name="Yadav J.S."/>
            <person name="Grigoriev I.V."/>
            <person name="Master E.R."/>
        </authorList>
    </citation>
    <scope>NUCLEOTIDE SEQUENCE [LARGE SCALE GENOMIC DNA]</scope>
    <source>
        <strain evidence="1 2">HHB-10118-sp</strain>
    </source>
</reference>
<dbReference type="InterPro" id="IPR046373">
    <property type="entry name" value="Acyl-CoA_Oxase/DH_mid-dom_sf"/>
</dbReference>
<dbReference type="GO" id="GO:0003997">
    <property type="term" value="F:acyl-CoA oxidase activity"/>
    <property type="evidence" value="ECO:0007669"/>
    <property type="project" value="InterPro"/>
</dbReference>
<protein>
    <submittedName>
        <fullName evidence="1">Uncharacterized protein</fullName>
    </submittedName>
</protein>
<dbReference type="AlphaFoldDB" id="K5URK9"/>
<dbReference type="Proteomes" id="UP000008370">
    <property type="component" value="Unassembled WGS sequence"/>
</dbReference>
<dbReference type="PANTHER" id="PTHR10909">
    <property type="entry name" value="ELECTRON TRANSPORT OXIDOREDUCTASE"/>
    <property type="match status" value="1"/>
</dbReference>
<evidence type="ECO:0000313" key="1">
    <source>
        <dbReference type="EMBL" id="EKM52531.1"/>
    </source>
</evidence>
<dbReference type="GO" id="GO:0005504">
    <property type="term" value="F:fatty acid binding"/>
    <property type="evidence" value="ECO:0007669"/>
    <property type="project" value="TreeGrafter"/>
</dbReference>
<name>K5URK9_PHACS</name>
<dbReference type="SUPFAM" id="SSF56645">
    <property type="entry name" value="Acyl-CoA dehydrogenase NM domain-like"/>
    <property type="match status" value="1"/>
</dbReference>
<dbReference type="HOGENOM" id="CLU_028041_1_0_1"/>
<dbReference type="KEGG" id="pco:PHACADRAFT_198586"/>
<keyword evidence="2" id="KW-1185">Reference proteome</keyword>
<dbReference type="GO" id="GO:0071949">
    <property type="term" value="F:FAD binding"/>
    <property type="evidence" value="ECO:0007669"/>
    <property type="project" value="InterPro"/>
</dbReference>
<dbReference type="EMBL" id="JH930475">
    <property type="protein sequence ID" value="EKM52531.1"/>
    <property type="molecule type" value="Genomic_DNA"/>
</dbReference>
<dbReference type="GO" id="GO:0033540">
    <property type="term" value="P:fatty acid beta-oxidation using acyl-CoA oxidase"/>
    <property type="evidence" value="ECO:0007669"/>
    <property type="project" value="TreeGrafter"/>
</dbReference>
<dbReference type="PANTHER" id="PTHR10909:SF382">
    <property type="entry name" value="ACYL-COENZYME A OXIDASE"/>
    <property type="match status" value="1"/>
</dbReference>
<dbReference type="InParanoid" id="K5URK9"/>
<dbReference type="GO" id="GO:0005777">
    <property type="term" value="C:peroxisome"/>
    <property type="evidence" value="ECO:0007669"/>
    <property type="project" value="InterPro"/>
</dbReference>
<dbReference type="InterPro" id="IPR009100">
    <property type="entry name" value="AcylCoA_DH/oxidase_NM_dom_sf"/>
</dbReference>